<gene>
    <name evidence="1" type="ORF">EVAR_96138_1</name>
</gene>
<dbReference type="EMBL" id="BGZK01002737">
    <property type="protein sequence ID" value="GBP96116.1"/>
    <property type="molecule type" value="Genomic_DNA"/>
</dbReference>
<sequence>MGAFCGLYKAFDCVNHKTLIRKLHHYEVTGRAFDLLASYLTNSVQKMAPEAHSVFLCVCVKKPTKDLSPRTASHACGSARFWRTAGVTLHVTLYVSMRF</sequence>
<dbReference type="Proteomes" id="UP000299102">
    <property type="component" value="Unassembled WGS sequence"/>
</dbReference>
<organism evidence="1 2">
    <name type="scientific">Eumeta variegata</name>
    <name type="common">Bagworm moth</name>
    <name type="synonym">Eumeta japonica</name>
    <dbReference type="NCBI Taxonomy" id="151549"/>
    <lineage>
        <taxon>Eukaryota</taxon>
        <taxon>Metazoa</taxon>
        <taxon>Ecdysozoa</taxon>
        <taxon>Arthropoda</taxon>
        <taxon>Hexapoda</taxon>
        <taxon>Insecta</taxon>
        <taxon>Pterygota</taxon>
        <taxon>Neoptera</taxon>
        <taxon>Endopterygota</taxon>
        <taxon>Lepidoptera</taxon>
        <taxon>Glossata</taxon>
        <taxon>Ditrysia</taxon>
        <taxon>Tineoidea</taxon>
        <taxon>Psychidae</taxon>
        <taxon>Oiketicinae</taxon>
        <taxon>Eumeta</taxon>
    </lineage>
</organism>
<evidence type="ECO:0000313" key="2">
    <source>
        <dbReference type="Proteomes" id="UP000299102"/>
    </source>
</evidence>
<reference evidence="1 2" key="1">
    <citation type="journal article" date="2019" name="Commun. Biol.">
        <title>The bagworm genome reveals a unique fibroin gene that provides high tensile strength.</title>
        <authorList>
            <person name="Kono N."/>
            <person name="Nakamura H."/>
            <person name="Ohtoshi R."/>
            <person name="Tomita M."/>
            <person name="Numata K."/>
            <person name="Arakawa K."/>
        </authorList>
    </citation>
    <scope>NUCLEOTIDE SEQUENCE [LARGE SCALE GENOMIC DNA]</scope>
</reference>
<evidence type="ECO:0000313" key="1">
    <source>
        <dbReference type="EMBL" id="GBP96116.1"/>
    </source>
</evidence>
<protein>
    <recommendedName>
        <fullName evidence="3">Reverse transcriptase domain-containing protein</fullName>
    </recommendedName>
</protein>
<comment type="caution">
    <text evidence="1">The sequence shown here is derived from an EMBL/GenBank/DDBJ whole genome shotgun (WGS) entry which is preliminary data.</text>
</comment>
<evidence type="ECO:0008006" key="3">
    <source>
        <dbReference type="Google" id="ProtNLM"/>
    </source>
</evidence>
<proteinExistence type="predicted"/>
<keyword evidence="2" id="KW-1185">Reference proteome</keyword>
<dbReference type="AlphaFoldDB" id="A0A4C2A5Z8"/>
<accession>A0A4C2A5Z8</accession>
<dbReference type="OrthoDB" id="426210at2759"/>
<name>A0A4C2A5Z8_EUMVA</name>